<proteinExistence type="predicted"/>
<dbReference type="SUPFAM" id="SSF49452">
    <property type="entry name" value="Starch-binding domain-like"/>
    <property type="match status" value="2"/>
</dbReference>
<dbReference type="EMBL" id="CP047656">
    <property type="protein sequence ID" value="QHJ13987.1"/>
    <property type="molecule type" value="Genomic_DNA"/>
</dbReference>
<dbReference type="Gene3D" id="2.60.40.1120">
    <property type="entry name" value="Carboxypeptidase-like, regulatory domain"/>
    <property type="match status" value="2"/>
</dbReference>
<dbReference type="Proteomes" id="UP000464524">
    <property type="component" value="Chromosome"/>
</dbReference>
<evidence type="ECO:0000313" key="3">
    <source>
        <dbReference type="EMBL" id="QHJ13987.1"/>
    </source>
</evidence>
<dbReference type="InterPro" id="IPR016195">
    <property type="entry name" value="Pol/histidinol_Pase-like"/>
</dbReference>
<dbReference type="PANTHER" id="PTHR42924:SF3">
    <property type="entry name" value="POLYMERASE_HISTIDINOL PHOSPHATASE N-TERMINAL DOMAIN-CONTAINING PROTEIN"/>
    <property type="match status" value="1"/>
</dbReference>
<dbReference type="InterPro" id="IPR013784">
    <property type="entry name" value="Carb-bd-like_fold"/>
</dbReference>
<reference evidence="3 4" key="1">
    <citation type="submission" date="2019-12" db="EMBL/GenBank/DDBJ databases">
        <title>Genome sequencing and assembly of endphytes of Porphyra tenera.</title>
        <authorList>
            <person name="Park J.M."/>
            <person name="Shin R."/>
            <person name="Jo S.H."/>
        </authorList>
    </citation>
    <scope>NUCLEOTIDE SEQUENCE [LARGE SCALE GENOMIC DNA]</scope>
    <source>
        <strain evidence="3 4">GPM4</strain>
    </source>
</reference>
<protein>
    <recommendedName>
        <fullName evidence="5">TonB-dependent receptor</fullName>
    </recommendedName>
</protein>
<feature type="region of interest" description="Disordered" evidence="1">
    <location>
        <begin position="713"/>
        <end position="732"/>
    </location>
</feature>
<evidence type="ECO:0000313" key="4">
    <source>
        <dbReference type="Proteomes" id="UP000464524"/>
    </source>
</evidence>
<sequence>MNVPKLNSHFIPVIMAVVGLTVAPQSSAAVSIIKGKTIIPHGNATSDSDITIKNDKLAFSLAMGSAPPWGVARGCIVDIANVEADGALSLDRVAFADFIPNDWSSWPNTYQTLDVIKDSPDEAIVNITRDFGQVEISTTYSLLSGSDIIHVQTTMTNQGEAIPDMRSGFTLWPDGGYKFAVPEHKSSDKREQAANFITDRFVGYAADWAVALHAPYMSETKHQSRDLYTQHSLQKGQTVTFTGDYQVLASGDLAPVVRAEITRKNAKAGTLTGEVRTQSGNLLTQPAIVVTKDDVPYMWGLGQNGQYQFDLPVGQYQVYATGKGYSASKIHDIEITEKQTQTLSFHDLLAPGKVSVQVTDANTNAPLDAKIKIEKGNQPLIEFLGARTFFTELDNKGQATFPLAPGDYQLSLSAGGGFNAIPKLVSTTVKANATTSIDSEIQISTYPTQNGWYAADLHHHADVLEGSTSPEYLVRSQLAAGLNALFVSDHDSTKNNAEIQALADKRGVPFIPSIEVSPSWGHFNAFPINAGASLSVDPGIDDIHTLIKDMRRMGATVIASNHPYIPYGYLSSLDKNTAPGGFNPSIDLFEINAAVDNQPTMDKAHQLWSQGLPYYYTAGSDTHDVWNQTSGLNRMFVYTGSKPSAQAYAQAMKNGRSYVSYGPIIYPQNVMFGDTIKLAKDQPQAIRFDLVAVNGLKSVQLIGVNSQTNSAAQTQSEGAGISPQPSTDTNTGANSKVIRKQALSGDSASITFDVPNTSGWVALVVEDKKGHKAYSNPIWLKEVEESQF</sequence>
<dbReference type="GO" id="GO:0035312">
    <property type="term" value="F:5'-3' DNA exonuclease activity"/>
    <property type="evidence" value="ECO:0007669"/>
    <property type="project" value="TreeGrafter"/>
</dbReference>
<organism evidence="3 4">
    <name type="scientific">Paraglaciecola mesophila</name>
    <dbReference type="NCBI Taxonomy" id="197222"/>
    <lineage>
        <taxon>Bacteria</taxon>
        <taxon>Pseudomonadati</taxon>
        <taxon>Pseudomonadota</taxon>
        <taxon>Gammaproteobacteria</taxon>
        <taxon>Alteromonadales</taxon>
        <taxon>Alteromonadaceae</taxon>
        <taxon>Paraglaciecola</taxon>
    </lineage>
</organism>
<dbReference type="PANTHER" id="PTHR42924">
    <property type="entry name" value="EXONUCLEASE"/>
    <property type="match status" value="1"/>
</dbReference>
<dbReference type="NCBIfam" id="NF038032">
    <property type="entry name" value="CehA_McbA_metalo"/>
    <property type="match status" value="1"/>
</dbReference>
<dbReference type="OrthoDB" id="9804333at2"/>
<evidence type="ECO:0000256" key="1">
    <source>
        <dbReference type="SAM" id="MobiDB-lite"/>
    </source>
</evidence>
<evidence type="ECO:0000256" key="2">
    <source>
        <dbReference type="SAM" id="SignalP"/>
    </source>
</evidence>
<name>A0A857JSP0_9ALTE</name>
<dbReference type="GO" id="GO:0030246">
    <property type="term" value="F:carbohydrate binding"/>
    <property type="evidence" value="ECO:0007669"/>
    <property type="project" value="InterPro"/>
</dbReference>
<dbReference type="InterPro" id="IPR052018">
    <property type="entry name" value="PHP_domain"/>
</dbReference>
<dbReference type="Pfam" id="PF13620">
    <property type="entry name" value="CarboxypepD_reg"/>
    <property type="match status" value="1"/>
</dbReference>
<keyword evidence="2" id="KW-0732">Signal</keyword>
<dbReference type="RefSeq" id="WP_160182028.1">
    <property type="nucleotide sequence ID" value="NZ_CP047656.1"/>
</dbReference>
<feature type="chain" id="PRO_5032711650" description="TonB-dependent receptor" evidence="2">
    <location>
        <begin position="29"/>
        <end position="788"/>
    </location>
</feature>
<dbReference type="SUPFAM" id="SSF89550">
    <property type="entry name" value="PHP domain-like"/>
    <property type="match status" value="1"/>
</dbReference>
<gene>
    <name evidence="3" type="ORF">FX988_04268</name>
</gene>
<feature type="signal peptide" evidence="2">
    <location>
        <begin position="1"/>
        <end position="28"/>
    </location>
</feature>
<dbReference type="Gene3D" id="3.20.20.140">
    <property type="entry name" value="Metal-dependent hydrolases"/>
    <property type="match status" value="1"/>
</dbReference>
<dbReference type="GO" id="GO:0004534">
    <property type="term" value="F:5'-3' RNA exonuclease activity"/>
    <property type="evidence" value="ECO:0007669"/>
    <property type="project" value="TreeGrafter"/>
</dbReference>
<evidence type="ECO:0008006" key="5">
    <source>
        <dbReference type="Google" id="ProtNLM"/>
    </source>
</evidence>
<dbReference type="AlphaFoldDB" id="A0A857JSP0"/>
<keyword evidence="4" id="KW-1185">Reference proteome</keyword>
<dbReference type="KEGG" id="pmes:FX988_04268"/>
<accession>A0A857JSP0</accession>